<accession>J9ADU5</accession>
<evidence type="ECO:0000313" key="2">
    <source>
        <dbReference type="EMBL" id="EJW72170.1"/>
    </source>
</evidence>
<name>J9ADU5_WUCBA</name>
<proteinExistence type="predicted"/>
<keyword evidence="1" id="KW-0812">Transmembrane</keyword>
<gene>
    <name evidence="2" type="ORF">WUBG_16923</name>
</gene>
<comment type="caution">
    <text evidence="2">The sequence shown here is derived from an EMBL/GenBank/DDBJ whole genome shotgun (WGS) entry which is preliminary data.</text>
</comment>
<dbReference type="Proteomes" id="UP000004810">
    <property type="component" value="Unassembled WGS sequence"/>
</dbReference>
<sequence>MNDIYIFVRVIDSISVLNFCGLVTITRLKPFTISLDDKIDNFKALNGGIGIAMLLVAICKSLILSYSVIGIFHTLKSITTAFISLSQTTWLECVYESHC</sequence>
<keyword evidence="1" id="KW-1133">Transmembrane helix</keyword>
<reference evidence="3" key="1">
    <citation type="submission" date="2012-08" db="EMBL/GenBank/DDBJ databases">
        <title>The Genome Sequence of Wuchereria bancrofti.</title>
        <authorList>
            <person name="Nutman T.B."/>
            <person name="Fink D.L."/>
            <person name="Russ C."/>
            <person name="Young S."/>
            <person name="Zeng Q."/>
            <person name="Koehrsen M."/>
            <person name="Alvarado L."/>
            <person name="Berlin A."/>
            <person name="Chapman S.B."/>
            <person name="Chen Z."/>
            <person name="Freedman E."/>
            <person name="Gellesch M."/>
            <person name="Goldberg J."/>
            <person name="Griggs A."/>
            <person name="Gujja S."/>
            <person name="Heilman E.R."/>
            <person name="Heiman D."/>
            <person name="Hepburn T."/>
            <person name="Howarth C."/>
            <person name="Jen D."/>
            <person name="Larson L."/>
            <person name="Lewis B."/>
            <person name="Mehta T."/>
            <person name="Park D."/>
            <person name="Pearson M."/>
            <person name="Roberts A."/>
            <person name="Saif S."/>
            <person name="Shea T."/>
            <person name="Shenoy N."/>
            <person name="Sisk P."/>
            <person name="Stolte C."/>
            <person name="Sykes S."/>
            <person name="Walk T."/>
            <person name="White J."/>
            <person name="Yandava C."/>
            <person name="Haas B."/>
            <person name="Henn M.R."/>
            <person name="Nusbaum C."/>
            <person name="Birren B."/>
        </authorList>
    </citation>
    <scope>NUCLEOTIDE SEQUENCE [LARGE SCALE GENOMIC DNA]</scope>
    <source>
        <strain evidence="3">NA</strain>
    </source>
</reference>
<evidence type="ECO:0000256" key="1">
    <source>
        <dbReference type="SAM" id="Phobius"/>
    </source>
</evidence>
<dbReference type="EMBL" id="ADBV01016749">
    <property type="protein sequence ID" value="EJW72170.1"/>
    <property type="molecule type" value="Genomic_DNA"/>
</dbReference>
<protein>
    <submittedName>
        <fullName evidence="2">Uncharacterized protein</fullName>
    </submittedName>
</protein>
<feature type="transmembrane region" description="Helical" evidence="1">
    <location>
        <begin position="6"/>
        <end position="28"/>
    </location>
</feature>
<keyword evidence="1" id="KW-0472">Membrane</keyword>
<feature type="transmembrane region" description="Helical" evidence="1">
    <location>
        <begin position="49"/>
        <end position="72"/>
    </location>
</feature>
<dbReference type="AlphaFoldDB" id="J9ADU5"/>
<evidence type="ECO:0000313" key="3">
    <source>
        <dbReference type="Proteomes" id="UP000004810"/>
    </source>
</evidence>
<organism evidence="2 3">
    <name type="scientific">Wuchereria bancrofti</name>
    <dbReference type="NCBI Taxonomy" id="6293"/>
    <lineage>
        <taxon>Eukaryota</taxon>
        <taxon>Metazoa</taxon>
        <taxon>Ecdysozoa</taxon>
        <taxon>Nematoda</taxon>
        <taxon>Chromadorea</taxon>
        <taxon>Rhabditida</taxon>
        <taxon>Spirurina</taxon>
        <taxon>Spiruromorpha</taxon>
        <taxon>Filarioidea</taxon>
        <taxon>Onchocercidae</taxon>
        <taxon>Wuchereria</taxon>
    </lineage>
</organism>